<sequence>MIDAHIHLEQYENIHKKIDEWKLAGMKGVIAVSNDLASSYRTLELQTKYPNFVYAAVGFHPENPLPKECDFMEWQSLISTERDKITAIGEIGLPYYNLDQLPHSLLYYIEFLEECLAIALKNDLPVALHAVHDKTKMVFDLLQKHQMKHAHFHWLKAPKDVLELIVKEGYYVSVTPEVCYRKRDQQLASSVPLDQLLIETDGPWRFNGPYENRDTSPLFLEDIVHTISQLKKQSSEEIREKIYQNTHLCYRL</sequence>
<evidence type="ECO:0000256" key="4">
    <source>
        <dbReference type="PIRSR" id="PIRSR005902-1"/>
    </source>
</evidence>
<dbReference type="PROSITE" id="PS01091">
    <property type="entry name" value="TATD_3"/>
    <property type="match status" value="1"/>
</dbReference>
<dbReference type="PIRSF" id="PIRSF005902">
    <property type="entry name" value="DNase_TatD"/>
    <property type="match status" value="1"/>
</dbReference>
<keyword evidence="6" id="KW-1185">Reference proteome</keyword>
<proteinExistence type="inferred from homology"/>
<dbReference type="GO" id="GO:0016788">
    <property type="term" value="F:hydrolase activity, acting on ester bonds"/>
    <property type="evidence" value="ECO:0007669"/>
    <property type="project" value="InterPro"/>
</dbReference>
<protein>
    <submittedName>
        <fullName evidence="5">TatD DNase family protein</fullName>
    </submittedName>
</protein>
<dbReference type="OrthoDB" id="9775608at2"/>
<evidence type="ECO:0000256" key="1">
    <source>
        <dbReference type="ARBA" id="ARBA00009275"/>
    </source>
</evidence>
<dbReference type="RefSeq" id="WP_144449195.1">
    <property type="nucleotide sequence ID" value="NZ_VLKZ01000002.1"/>
</dbReference>
<organism evidence="5 6">
    <name type="scientific">Halalkalibacter nanhaiisediminis</name>
    <dbReference type="NCBI Taxonomy" id="688079"/>
    <lineage>
        <taxon>Bacteria</taxon>
        <taxon>Bacillati</taxon>
        <taxon>Bacillota</taxon>
        <taxon>Bacilli</taxon>
        <taxon>Bacillales</taxon>
        <taxon>Bacillaceae</taxon>
        <taxon>Halalkalibacter</taxon>
    </lineage>
</organism>
<feature type="binding site" evidence="4">
    <location>
        <position position="153"/>
    </location>
    <ligand>
        <name>a divalent metal cation</name>
        <dbReference type="ChEBI" id="CHEBI:60240"/>
        <label>2</label>
    </ligand>
</feature>
<dbReference type="PANTHER" id="PTHR46317">
    <property type="entry name" value="HYDROLASE OF PHP SUPERFAMILY-RELATED PROTEIN"/>
    <property type="match status" value="1"/>
</dbReference>
<evidence type="ECO:0000313" key="5">
    <source>
        <dbReference type="EMBL" id="TWI59112.1"/>
    </source>
</evidence>
<keyword evidence="2 4" id="KW-0479">Metal-binding</keyword>
<gene>
    <name evidence="5" type="ORF">IQ10_00824</name>
</gene>
<name>A0A562QQT1_9BACI</name>
<evidence type="ECO:0000256" key="2">
    <source>
        <dbReference type="ARBA" id="ARBA00022723"/>
    </source>
</evidence>
<dbReference type="PANTHER" id="PTHR46317:SF1">
    <property type="entry name" value="HYDROLASE, TATD FAMILY"/>
    <property type="match status" value="1"/>
</dbReference>
<feature type="binding site" evidence="4">
    <location>
        <position position="201"/>
    </location>
    <ligand>
        <name>a divalent metal cation</name>
        <dbReference type="ChEBI" id="CHEBI:60240"/>
        <label>1</label>
    </ligand>
</feature>
<keyword evidence="3" id="KW-0378">Hydrolase</keyword>
<dbReference type="Proteomes" id="UP000315711">
    <property type="component" value="Unassembled WGS sequence"/>
</dbReference>
<dbReference type="InterPro" id="IPR032466">
    <property type="entry name" value="Metal_Hydrolase"/>
</dbReference>
<dbReference type="Pfam" id="PF01026">
    <property type="entry name" value="TatD_DNase"/>
    <property type="match status" value="1"/>
</dbReference>
<comment type="similarity">
    <text evidence="1">Belongs to the metallo-dependent hydrolases superfamily. TatD-type hydrolase family.</text>
</comment>
<evidence type="ECO:0000256" key="3">
    <source>
        <dbReference type="ARBA" id="ARBA00022801"/>
    </source>
</evidence>
<dbReference type="CDD" id="cd01310">
    <property type="entry name" value="TatD_DNAse"/>
    <property type="match status" value="1"/>
</dbReference>
<dbReference type="AlphaFoldDB" id="A0A562QQT1"/>
<reference evidence="5 6" key="1">
    <citation type="journal article" date="2015" name="Stand. Genomic Sci.">
        <title>Genomic Encyclopedia of Bacterial and Archaeal Type Strains, Phase III: the genomes of soil and plant-associated and newly described type strains.</title>
        <authorList>
            <person name="Whitman W.B."/>
            <person name="Woyke T."/>
            <person name="Klenk H.P."/>
            <person name="Zhou Y."/>
            <person name="Lilburn T.G."/>
            <person name="Beck B.J."/>
            <person name="De Vos P."/>
            <person name="Vandamme P."/>
            <person name="Eisen J.A."/>
            <person name="Garrity G."/>
            <person name="Hugenholtz P."/>
            <person name="Kyrpides N.C."/>
        </authorList>
    </citation>
    <scope>NUCLEOTIDE SEQUENCE [LARGE SCALE GENOMIC DNA]</scope>
    <source>
        <strain evidence="5 6">CGMCC 1.10116</strain>
    </source>
</reference>
<dbReference type="EMBL" id="VLKZ01000002">
    <property type="protein sequence ID" value="TWI59112.1"/>
    <property type="molecule type" value="Genomic_DNA"/>
</dbReference>
<dbReference type="InterPro" id="IPR018228">
    <property type="entry name" value="DNase_TatD-rel_CS"/>
</dbReference>
<feature type="binding site" evidence="4">
    <location>
        <position position="7"/>
    </location>
    <ligand>
        <name>a divalent metal cation</name>
        <dbReference type="ChEBI" id="CHEBI:60240"/>
        <label>1</label>
    </ligand>
</feature>
<dbReference type="InterPro" id="IPR001130">
    <property type="entry name" value="TatD-like"/>
</dbReference>
<comment type="caution">
    <text evidence="5">The sequence shown here is derived from an EMBL/GenBank/DDBJ whole genome shotgun (WGS) entry which is preliminary data.</text>
</comment>
<feature type="binding site" evidence="4">
    <location>
        <position position="129"/>
    </location>
    <ligand>
        <name>a divalent metal cation</name>
        <dbReference type="ChEBI" id="CHEBI:60240"/>
        <label>2</label>
    </ligand>
</feature>
<evidence type="ECO:0000313" key="6">
    <source>
        <dbReference type="Proteomes" id="UP000315711"/>
    </source>
</evidence>
<dbReference type="Gene3D" id="3.20.20.140">
    <property type="entry name" value="Metal-dependent hydrolases"/>
    <property type="match status" value="1"/>
</dbReference>
<dbReference type="GO" id="GO:0046872">
    <property type="term" value="F:metal ion binding"/>
    <property type="evidence" value="ECO:0007669"/>
    <property type="project" value="UniProtKB-KW"/>
</dbReference>
<feature type="binding site" evidence="4">
    <location>
        <position position="90"/>
    </location>
    <ligand>
        <name>a divalent metal cation</name>
        <dbReference type="ChEBI" id="CHEBI:60240"/>
        <label>1</label>
    </ligand>
</feature>
<dbReference type="SUPFAM" id="SSF51556">
    <property type="entry name" value="Metallo-dependent hydrolases"/>
    <property type="match status" value="1"/>
</dbReference>
<accession>A0A562QQT1</accession>
<feature type="binding site" evidence="4">
    <location>
        <position position="5"/>
    </location>
    <ligand>
        <name>a divalent metal cation</name>
        <dbReference type="ChEBI" id="CHEBI:60240"/>
        <label>1</label>
    </ligand>
</feature>